<dbReference type="Gene3D" id="2.170.270.10">
    <property type="entry name" value="SET domain"/>
    <property type="match status" value="1"/>
</dbReference>
<dbReference type="GO" id="GO:0005634">
    <property type="term" value="C:nucleus"/>
    <property type="evidence" value="ECO:0007669"/>
    <property type="project" value="TreeGrafter"/>
</dbReference>
<dbReference type="InterPro" id="IPR001214">
    <property type="entry name" value="SET_dom"/>
</dbReference>
<organism evidence="7 8">
    <name type="scientific">Exophiala sideris</name>
    <dbReference type="NCBI Taxonomy" id="1016849"/>
    <lineage>
        <taxon>Eukaryota</taxon>
        <taxon>Fungi</taxon>
        <taxon>Dikarya</taxon>
        <taxon>Ascomycota</taxon>
        <taxon>Pezizomycotina</taxon>
        <taxon>Eurotiomycetes</taxon>
        <taxon>Chaetothyriomycetidae</taxon>
        <taxon>Chaetothyriales</taxon>
        <taxon>Herpotrichiellaceae</taxon>
        <taxon>Exophiala</taxon>
    </lineage>
</organism>
<dbReference type="Pfam" id="PF00856">
    <property type="entry name" value="SET"/>
    <property type="match status" value="1"/>
</dbReference>
<dbReference type="PROSITE" id="PS50865">
    <property type="entry name" value="ZF_MYND_2"/>
    <property type="match status" value="1"/>
</dbReference>
<dbReference type="GO" id="GO:0008270">
    <property type="term" value="F:zinc ion binding"/>
    <property type="evidence" value="ECO:0007669"/>
    <property type="project" value="UniProtKB-KW"/>
</dbReference>
<dbReference type="PANTHER" id="PTHR12197">
    <property type="entry name" value="HISTONE-LYSINE N-METHYLTRANSFERASE SMYD"/>
    <property type="match status" value="1"/>
</dbReference>
<evidence type="ECO:0000313" key="8">
    <source>
        <dbReference type="Proteomes" id="UP000053599"/>
    </source>
</evidence>
<proteinExistence type="predicted"/>
<dbReference type="Gene3D" id="1.10.220.160">
    <property type="match status" value="1"/>
</dbReference>
<evidence type="ECO:0000259" key="6">
    <source>
        <dbReference type="PROSITE" id="PS50865"/>
    </source>
</evidence>
<dbReference type="STRING" id="1016849.A0A0D1Z212"/>
<keyword evidence="3" id="KW-0862">Zinc</keyword>
<keyword evidence="1" id="KW-0479">Metal-binding</keyword>
<dbReference type="InterPro" id="IPR046341">
    <property type="entry name" value="SET_dom_sf"/>
</dbReference>
<dbReference type="InterPro" id="IPR002893">
    <property type="entry name" value="Znf_MYND"/>
</dbReference>
<sequence>MPSAASEQVVQGTIVYVKSIFGRGNATFSSKDVKAKSQLMFVANPLIVALETAKLHTTCYFCLRSTGESGSPFTDLDHARNLKRCSGCKVVKFCDQKCQKQAWSRYHRLECELFARLHPRILPTNVRGLVRLLKQHKAGLLAEGEWKRLLALEDHQDQLRREGGERWEDLMLMAQGIKSYSGSEQSLELILRLICILTVNSFTLTSPTLDSLGLALHPSTALLNHACDPNAFVRFDVSPTSQQSGFFGHGSISIHALRDISKNEEITLSYVDTTLPVESRQAELMERYFFNCSCNLCAKGSNTARDNLHKTSIMFSDQDESYRHGRNGIRVGIDAIKMLLDIQSHPGMEQTRVDDLIRIMGELAGAAVWPLYRYPWPQLRHLLLLGLLSSDRYWEALLQSAILMRAVYPVLYEQRHHPIRMAQMWVLWNICLYCLQAGIQGDGSIEKANSKFRMLGLLHCVLIEVISRYSREGTRINGAFEHSIDQAWVALASGSGFWAEYREKKEAFGNETLFWLDSQIRGQLQKEGVSQEIVDLSLGPKERLTPG</sequence>
<dbReference type="HOGENOM" id="CLU_018406_5_1_1"/>
<dbReference type="EMBL" id="KN846953">
    <property type="protein sequence ID" value="KIV80913.1"/>
    <property type="molecule type" value="Genomic_DNA"/>
</dbReference>
<dbReference type="Proteomes" id="UP000053599">
    <property type="component" value="Unassembled WGS sequence"/>
</dbReference>
<dbReference type="PANTHER" id="PTHR12197:SF251">
    <property type="entry name" value="EG:BACR7C10.4 PROTEIN"/>
    <property type="match status" value="1"/>
</dbReference>
<gene>
    <name evidence="7" type="ORF">PV11_08379</name>
</gene>
<dbReference type="OrthoDB" id="5945798at2759"/>
<reference evidence="7 8" key="1">
    <citation type="submission" date="2015-01" db="EMBL/GenBank/DDBJ databases">
        <title>The Genome Sequence of Exophiala sideris CBS121828.</title>
        <authorList>
            <consortium name="The Broad Institute Genomics Platform"/>
            <person name="Cuomo C."/>
            <person name="de Hoog S."/>
            <person name="Gorbushina A."/>
            <person name="Stielow B."/>
            <person name="Teixiera M."/>
            <person name="Abouelleil A."/>
            <person name="Chapman S.B."/>
            <person name="Priest M."/>
            <person name="Young S.K."/>
            <person name="Wortman J."/>
            <person name="Nusbaum C."/>
            <person name="Birren B."/>
        </authorList>
    </citation>
    <scope>NUCLEOTIDE SEQUENCE [LARGE SCALE GENOMIC DNA]</scope>
    <source>
        <strain evidence="7 8">CBS 121828</strain>
    </source>
</reference>
<evidence type="ECO:0000256" key="2">
    <source>
        <dbReference type="ARBA" id="ARBA00022771"/>
    </source>
</evidence>
<dbReference type="CDD" id="cd20071">
    <property type="entry name" value="SET_SMYD"/>
    <property type="match status" value="1"/>
</dbReference>
<dbReference type="Gene3D" id="6.10.140.2220">
    <property type="match status" value="1"/>
</dbReference>
<evidence type="ECO:0000313" key="7">
    <source>
        <dbReference type="EMBL" id="KIV80913.1"/>
    </source>
</evidence>
<feature type="domain" description="MYND-type" evidence="6">
    <location>
        <begin position="59"/>
        <end position="111"/>
    </location>
</feature>
<feature type="domain" description="SET" evidence="5">
    <location>
        <begin position="7"/>
        <end position="271"/>
    </location>
</feature>
<evidence type="ECO:0000259" key="5">
    <source>
        <dbReference type="PROSITE" id="PS50280"/>
    </source>
</evidence>
<dbReference type="InterPro" id="IPR050869">
    <property type="entry name" value="H3K4_H4K5_MeTrfase"/>
</dbReference>
<evidence type="ECO:0000256" key="3">
    <source>
        <dbReference type="ARBA" id="ARBA00022833"/>
    </source>
</evidence>
<dbReference type="PROSITE" id="PS50280">
    <property type="entry name" value="SET"/>
    <property type="match status" value="1"/>
</dbReference>
<evidence type="ECO:0000256" key="4">
    <source>
        <dbReference type="PROSITE-ProRule" id="PRU00134"/>
    </source>
</evidence>
<keyword evidence="2 4" id="KW-0863">Zinc-finger</keyword>
<name>A0A0D1Z212_9EURO</name>
<dbReference type="SUPFAM" id="SSF82199">
    <property type="entry name" value="SET domain"/>
    <property type="match status" value="1"/>
</dbReference>
<protein>
    <submittedName>
        <fullName evidence="7">Uncharacterized protein</fullName>
    </submittedName>
</protein>
<evidence type="ECO:0000256" key="1">
    <source>
        <dbReference type="ARBA" id="ARBA00022723"/>
    </source>
</evidence>
<accession>A0A0D1Z212</accession>
<dbReference type="AlphaFoldDB" id="A0A0D1Z212"/>